<evidence type="ECO:0000313" key="4">
    <source>
        <dbReference type="Proteomes" id="UP000011555"/>
    </source>
</evidence>
<evidence type="ECO:0000313" key="5">
    <source>
        <dbReference type="Proteomes" id="UP000186547"/>
    </source>
</evidence>
<dbReference type="KEGG" id="hlc:CHINAEXTREME00940"/>
<sequence length="71" mass="7533">MYRNRGAAGNTFSLPFVASSLLAARLSAVASVGIPSTRSTPLETPSFPDRKSAEGSSNGVHCFRNLKYVES</sequence>
<dbReference type="EMBL" id="CP019285">
    <property type="protein sequence ID" value="APW96413.1"/>
    <property type="molecule type" value="Genomic_DNA"/>
</dbReference>
<proteinExistence type="predicted"/>
<gene>
    <name evidence="3" type="ORF">C445_13415</name>
    <name evidence="2" type="ORF">CHINAEXTREME_00940</name>
</gene>
<dbReference type="Proteomes" id="UP000011555">
    <property type="component" value="Unassembled WGS sequence"/>
</dbReference>
<dbReference type="Proteomes" id="UP000186547">
    <property type="component" value="Chromosome"/>
</dbReference>
<accession>M0LE03</accession>
<keyword evidence="4" id="KW-1185">Reference proteome</keyword>
<evidence type="ECO:0000256" key="1">
    <source>
        <dbReference type="SAM" id="MobiDB-lite"/>
    </source>
</evidence>
<reference evidence="2" key="3">
    <citation type="submission" date="2017-01" db="EMBL/GenBank/DDBJ databases">
        <authorList>
            <person name="Mah S.A."/>
            <person name="Swanson W.J."/>
            <person name="Moy G.W."/>
            <person name="Vacquier V.D."/>
        </authorList>
    </citation>
    <scope>NUCLEOTIDE SEQUENCE</scope>
    <source>
        <strain evidence="2">AJ5</strain>
    </source>
</reference>
<organism evidence="3 4">
    <name type="scientific">Natronobacterium lacisalsi AJ5</name>
    <dbReference type="NCBI Taxonomy" id="358396"/>
    <lineage>
        <taxon>Archaea</taxon>
        <taxon>Methanobacteriati</taxon>
        <taxon>Methanobacteriota</taxon>
        <taxon>Stenosarchaea group</taxon>
        <taxon>Halobacteria</taxon>
        <taxon>Halobacteriales</taxon>
        <taxon>Natrialbaceae</taxon>
        <taxon>Natronobacterium</taxon>
    </lineage>
</organism>
<evidence type="ECO:0000313" key="2">
    <source>
        <dbReference type="EMBL" id="APW96413.1"/>
    </source>
</evidence>
<reference evidence="3 4" key="2">
    <citation type="journal article" date="2014" name="PLoS Genet.">
        <title>Phylogenetically driven sequencing of extremely halophilic archaea reveals strategies for static and dynamic osmo-response.</title>
        <authorList>
            <person name="Becker E.A."/>
            <person name="Seitzer P.M."/>
            <person name="Tritt A."/>
            <person name="Larsen D."/>
            <person name="Krusor M."/>
            <person name="Yao A.I."/>
            <person name="Wu D."/>
            <person name="Madern D."/>
            <person name="Eisen J.A."/>
            <person name="Darling A.E."/>
            <person name="Facciotti M.T."/>
        </authorList>
    </citation>
    <scope>NUCLEOTIDE SEQUENCE [LARGE SCALE GENOMIC DNA]</scope>
    <source>
        <strain evidence="3 4">AJ5</strain>
    </source>
</reference>
<name>M0LE03_NATLA</name>
<dbReference type="AlphaFoldDB" id="M0LE03"/>
<dbReference type="EMBL" id="AOLZ01000043">
    <property type="protein sequence ID" value="EMA31816.1"/>
    <property type="molecule type" value="Genomic_DNA"/>
</dbReference>
<dbReference type="STRING" id="358396.CHINAEXTREME_00940"/>
<protein>
    <submittedName>
        <fullName evidence="3">Uncharacterized protein</fullName>
    </submittedName>
</protein>
<feature type="region of interest" description="Disordered" evidence="1">
    <location>
        <begin position="35"/>
        <end position="58"/>
    </location>
</feature>
<reference evidence="2 5" key="1">
    <citation type="journal article" date="2011" name="J. Bacteriol.">
        <title>Genome sequence of Halobiforma lacisalsi AJ5, an extremely halophilic archaeon which harbors a bop gene.</title>
        <authorList>
            <person name="Jiang X."/>
            <person name="Wang S."/>
            <person name="Cheng H."/>
            <person name="Huo Y."/>
            <person name="Zhang X."/>
            <person name="Zhu X."/>
            <person name="Han X."/>
            <person name="Ni P."/>
            <person name="Wu M."/>
        </authorList>
    </citation>
    <scope>NUCLEOTIDE SEQUENCE [LARGE SCALE GENOMIC DNA]</scope>
    <source>
        <strain evidence="2 5">AJ5</strain>
    </source>
</reference>
<evidence type="ECO:0000313" key="3">
    <source>
        <dbReference type="EMBL" id="EMA31816.1"/>
    </source>
</evidence>